<dbReference type="GO" id="GO:0005737">
    <property type="term" value="C:cytoplasm"/>
    <property type="evidence" value="ECO:0007669"/>
    <property type="project" value="InterPro"/>
</dbReference>
<dbReference type="KEGG" id="eus:EUTSA_v10024840mg"/>
<dbReference type="SUPFAM" id="SSF55729">
    <property type="entry name" value="Acyl-CoA N-acyltransferases (Nat)"/>
    <property type="match status" value="1"/>
</dbReference>
<dbReference type="STRING" id="72664.V4LRT0"/>
<dbReference type="Pfam" id="PF00696">
    <property type="entry name" value="AA_kinase"/>
    <property type="match status" value="1"/>
</dbReference>
<feature type="domain" description="N-acetyltransferase" evidence="10">
    <location>
        <begin position="461"/>
        <end position="550"/>
    </location>
</feature>
<dbReference type="OMA" id="RWHEICD"/>
<dbReference type="GO" id="GO:0004042">
    <property type="term" value="F:L-glutamate N-acetyltransferase activity"/>
    <property type="evidence" value="ECO:0007669"/>
    <property type="project" value="InterPro"/>
</dbReference>
<dbReference type="InterPro" id="IPR010167">
    <property type="entry name" value="NH2A_AcTrfase"/>
</dbReference>
<proteinExistence type="inferred from homology"/>
<protein>
    <recommendedName>
        <fullName evidence="3">amino-acid N-acetyltransferase</fullName>
        <ecNumber evidence="3">2.3.1.1</ecNumber>
    </recommendedName>
</protein>
<dbReference type="HAMAP" id="MF_01105">
    <property type="entry name" value="N_acetyl_glu_synth"/>
    <property type="match status" value="1"/>
</dbReference>
<dbReference type="InterPro" id="IPR000182">
    <property type="entry name" value="GNAT_dom"/>
</dbReference>
<dbReference type="InterPro" id="IPR001048">
    <property type="entry name" value="Asp/Glu/Uridylate_kinase"/>
</dbReference>
<comment type="similarity">
    <text evidence="2">Belongs to the acetyltransferase family. ArgA subfamily.</text>
</comment>
<evidence type="ECO:0000256" key="9">
    <source>
        <dbReference type="SAM" id="MobiDB-lite"/>
    </source>
</evidence>
<dbReference type="PANTHER" id="PTHR30602">
    <property type="entry name" value="AMINO-ACID ACETYLTRANSFERASE"/>
    <property type="match status" value="1"/>
</dbReference>
<dbReference type="Gene3D" id="3.40.1160.10">
    <property type="entry name" value="Acetylglutamate kinase-like"/>
    <property type="match status" value="1"/>
</dbReference>
<dbReference type="EC" id="2.3.1.1" evidence="3"/>
<evidence type="ECO:0000256" key="7">
    <source>
        <dbReference type="ARBA" id="ARBA00023315"/>
    </source>
</evidence>
<dbReference type="UniPathway" id="UPA00068">
    <property type="reaction ID" value="UER00106"/>
</dbReference>
<sequence>MERGALVGSASSSNCYVPLQFRQTRKDFSSFTPKTKLTPCQFRLSCPWFKPIGSVSYRAETAAAKCNMFDYAVNAGGDVEAEHPVDDKEFVRWFREAWPYLWAHRGCTFVVIISGEIISGPYCDPILKDIAFLHHLGIRFVLVPGTQEQIDELLTERGREATYVGRYRVTDAASLQAAKEAAGAISVMLEAKLSPGPSICNIRRHGDRSRLHDIGVRVDTGNFFAAKRRGVVDGVDFGATGEVKKIDVDRICERLDGGSVVLLRNLGHSSSGEVLNCNTYEVATACALAIGADKLICIMDGPILDESGHLIRFLTLQEADMLVRKRAQQSDIAANYVKAVGDGSIAYHEPPNNTNNGNVTSPHNGRATFWGNGNHTPIFQNGVGFDNGNGLWSGEQGFAIGGEERLSRLNGYLSELAAAAFVCRGGVKRVHLLDGTISGVLLLELFKRDGLGTMVASDVYEGTRDAKVEDLAGIRNIIRPLEDSGILVRRTDEELLQALDSFVVVEREGQIIACAALFPFYEDKCGEVAAIAVSSDCRGQGQGDKLLGTQ</sequence>
<dbReference type="SUPFAM" id="SSF53633">
    <property type="entry name" value="Carbamate kinase-like"/>
    <property type="match status" value="2"/>
</dbReference>
<dbReference type="InterPro" id="IPR016181">
    <property type="entry name" value="Acyl_CoA_acyltransferase"/>
</dbReference>
<evidence type="ECO:0000256" key="1">
    <source>
        <dbReference type="ARBA" id="ARBA00004925"/>
    </source>
</evidence>
<evidence type="ECO:0000313" key="12">
    <source>
        <dbReference type="Proteomes" id="UP000030689"/>
    </source>
</evidence>
<comment type="pathway">
    <text evidence="1">Amino-acid biosynthesis; L-arginine biosynthesis; N(2)-acetyl-L-ornithine from L-glutamate: step 1/4.</text>
</comment>
<dbReference type="InterPro" id="IPR033719">
    <property type="entry name" value="NAGS_kin"/>
</dbReference>
<keyword evidence="7" id="KW-0012">Acyltransferase</keyword>
<evidence type="ECO:0000256" key="4">
    <source>
        <dbReference type="ARBA" id="ARBA00022571"/>
    </source>
</evidence>
<dbReference type="Gene3D" id="3.40.630.30">
    <property type="match status" value="1"/>
</dbReference>
<keyword evidence="4" id="KW-0055">Arginine biosynthesis</keyword>
<accession>V4LRT0</accession>
<dbReference type="OrthoDB" id="438291at2759"/>
<keyword evidence="12" id="KW-1185">Reference proteome</keyword>
<comment type="catalytic activity">
    <reaction evidence="8">
        <text>L-glutamate + acetyl-CoA = N-acetyl-L-glutamate + CoA + H(+)</text>
        <dbReference type="Rhea" id="RHEA:24292"/>
        <dbReference type="ChEBI" id="CHEBI:15378"/>
        <dbReference type="ChEBI" id="CHEBI:29985"/>
        <dbReference type="ChEBI" id="CHEBI:44337"/>
        <dbReference type="ChEBI" id="CHEBI:57287"/>
        <dbReference type="ChEBI" id="CHEBI:57288"/>
        <dbReference type="EC" id="2.3.1.1"/>
    </reaction>
</comment>
<evidence type="ECO:0000256" key="5">
    <source>
        <dbReference type="ARBA" id="ARBA00022605"/>
    </source>
</evidence>
<dbReference type="Pfam" id="PF00583">
    <property type="entry name" value="Acetyltransf_1"/>
    <property type="match status" value="1"/>
</dbReference>
<dbReference type="CDD" id="cd04301">
    <property type="entry name" value="NAT_SF"/>
    <property type="match status" value="1"/>
</dbReference>
<dbReference type="InterPro" id="IPR036393">
    <property type="entry name" value="AceGlu_kinase-like_sf"/>
</dbReference>
<evidence type="ECO:0000256" key="2">
    <source>
        <dbReference type="ARBA" id="ARBA00009145"/>
    </source>
</evidence>
<evidence type="ECO:0000259" key="10">
    <source>
        <dbReference type="PROSITE" id="PS51186"/>
    </source>
</evidence>
<dbReference type="CDD" id="cd04237">
    <property type="entry name" value="AAK_NAGS-ABP"/>
    <property type="match status" value="1"/>
</dbReference>
<keyword evidence="5" id="KW-0028">Amino-acid biosynthesis</keyword>
<name>V4LRT0_EUTSA</name>
<reference evidence="11 12" key="1">
    <citation type="journal article" date="2013" name="Front. Plant Sci.">
        <title>The Reference Genome of the Halophytic Plant Eutrema salsugineum.</title>
        <authorList>
            <person name="Yang R."/>
            <person name="Jarvis D.E."/>
            <person name="Chen H."/>
            <person name="Beilstein M.A."/>
            <person name="Grimwood J."/>
            <person name="Jenkins J."/>
            <person name="Shu S."/>
            <person name="Prochnik S."/>
            <person name="Xin M."/>
            <person name="Ma C."/>
            <person name="Schmutz J."/>
            <person name="Wing R.A."/>
            <person name="Mitchell-Olds T."/>
            <person name="Schumaker K.S."/>
            <person name="Wang X."/>
        </authorList>
    </citation>
    <scope>NUCLEOTIDE SEQUENCE [LARGE SCALE GENOMIC DNA]</scope>
</reference>
<keyword evidence="6" id="KW-0808">Transferase</keyword>
<dbReference type="AlphaFoldDB" id="V4LRT0"/>
<dbReference type="PROSITE" id="PS51186">
    <property type="entry name" value="GNAT"/>
    <property type="match status" value="1"/>
</dbReference>
<dbReference type="eggNOG" id="KOG2436">
    <property type="taxonomic scope" value="Eukaryota"/>
</dbReference>
<dbReference type="GO" id="GO:0006526">
    <property type="term" value="P:L-arginine biosynthetic process"/>
    <property type="evidence" value="ECO:0007669"/>
    <property type="project" value="UniProtKB-UniPathway"/>
</dbReference>
<evidence type="ECO:0000256" key="8">
    <source>
        <dbReference type="ARBA" id="ARBA00048372"/>
    </source>
</evidence>
<dbReference type="EMBL" id="KI517384">
    <property type="protein sequence ID" value="ESQ53315.1"/>
    <property type="molecule type" value="Genomic_DNA"/>
</dbReference>
<dbReference type="PIRSF" id="PIRSF000423">
    <property type="entry name" value="ArgA"/>
    <property type="match status" value="1"/>
</dbReference>
<dbReference type="PANTHER" id="PTHR30602:SF12">
    <property type="entry name" value="AMINO-ACID ACETYLTRANSFERASE NAGS1, CHLOROPLASTIC-RELATED"/>
    <property type="match status" value="1"/>
</dbReference>
<gene>
    <name evidence="11" type="ORF">EUTSA_v10024840mg</name>
</gene>
<dbReference type="Gramene" id="ESQ53315">
    <property type="protein sequence ID" value="ESQ53315"/>
    <property type="gene ID" value="EUTSA_v10024840mg"/>
</dbReference>
<dbReference type="Proteomes" id="UP000030689">
    <property type="component" value="Unassembled WGS sequence"/>
</dbReference>
<feature type="region of interest" description="Disordered" evidence="9">
    <location>
        <begin position="347"/>
        <end position="366"/>
    </location>
</feature>
<feature type="compositionally biased region" description="Polar residues" evidence="9">
    <location>
        <begin position="351"/>
        <end position="363"/>
    </location>
</feature>
<evidence type="ECO:0000256" key="3">
    <source>
        <dbReference type="ARBA" id="ARBA00012697"/>
    </source>
</evidence>
<evidence type="ECO:0000256" key="6">
    <source>
        <dbReference type="ARBA" id="ARBA00022679"/>
    </source>
</evidence>
<organism evidence="11 12">
    <name type="scientific">Eutrema salsugineum</name>
    <name type="common">Saltwater cress</name>
    <name type="synonym">Sisymbrium salsugineum</name>
    <dbReference type="NCBI Taxonomy" id="72664"/>
    <lineage>
        <taxon>Eukaryota</taxon>
        <taxon>Viridiplantae</taxon>
        <taxon>Streptophyta</taxon>
        <taxon>Embryophyta</taxon>
        <taxon>Tracheophyta</taxon>
        <taxon>Spermatophyta</taxon>
        <taxon>Magnoliopsida</taxon>
        <taxon>eudicotyledons</taxon>
        <taxon>Gunneridae</taxon>
        <taxon>Pentapetalae</taxon>
        <taxon>rosids</taxon>
        <taxon>malvids</taxon>
        <taxon>Brassicales</taxon>
        <taxon>Brassicaceae</taxon>
        <taxon>Eutremeae</taxon>
        <taxon>Eutrema</taxon>
    </lineage>
</organism>
<evidence type="ECO:0000313" key="11">
    <source>
        <dbReference type="EMBL" id="ESQ53315.1"/>
    </source>
</evidence>